<keyword evidence="3" id="KW-1185">Reference proteome</keyword>
<proteinExistence type="predicted"/>
<feature type="domain" description="Cell wall hydrolase SleB" evidence="1">
    <location>
        <begin position="99"/>
        <end position="196"/>
    </location>
</feature>
<reference evidence="2 3" key="1">
    <citation type="journal article" date="2016" name="Int. J. Syst. Evol. Microbiol.">
        <title>Desulfotomaculum ferrireducens sp. nov., a moderately thermophilic sulfate-reducing and dissimilatory Fe(III)-reducing bacterium isolated from compost.</title>
        <authorList>
            <person name="Yang G."/>
            <person name="Guo J."/>
            <person name="Zhuang L."/>
            <person name="Yuan Y."/>
            <person name="Zhou S."/>
        </authorList>
    </citation>
    <scope>NUCLEOTIDE SEQUENCE [LARGE SCALE GENOMIC DNA]</scope>
    <source>
        <strain evidence="2 3">GSS09</strain>
    </source>
</reference>
<dbReference type="GO" id="GO:0016787">
    <property type="term" value="F:hydrolase activity"/>
    <property type="evidence" value="ECO:0007669"/>
    <property type="project" value="UniProtKB-KW"/>
</dbReference>
<organism evidence="2 3">
    <name type="scientific">Desulforamulus ferrireducens</name>
    <dbReference type="NCBI Taxonomy" id="1833852"/>
    <lineage>
        <taxon>Bacteria</taxon>
        <taxon>Bacillati</taxon>
        <taxon>Bacillota</taxon>
        <taxon>Clostridia</taxon>
        <taxon>Eubacteriales</taxon>
        <taxon>Peptococcaceae</taxon>
        <taxon>Desulforamulus</taxon>
    </lineage>
</organism>
<evidence type="ECO:0000313" key="2">
    <source>
        <dbReference type="EMBL" id="AQS58731.1"/>
    </source>
</evidence>
<evidence type="ECO:0000259" key="1">
    <source>
        <dbReference type="Pfam" id="PF07486"/>
    </source>
</evidence>
<dbReference type="STRING" id="1833852.B0537_06320"/>
<dbReference type="KEGG" id="dfg:B0537_06320"/>
<dbReference type="RefSeq" id="WP_077713721.1">
    <property type="nucleotide sequence ID" value="NZ_CP019698.1"/>
</dbReference>
<name>A0A1S6IVB5_9FIRM</name>
<dbReference type="InterPro" id="IPR042047">
    <property type="entry name" value="SleB_dom1"/>
</dbReference>
<dbReference type="InterPro" id="IPR011105">
    <property type="entry name" value="Cell_wall_hydrolase_SleB"/>
</dbReference>
<dbReference type="Proteomes" id="UP000189464">
    <property type="component" value="Chromosome"/>
</dbReference>
<protein>
    <submittedName>
        <fullName evidence="2">Cell wall hydrolase</fullName>
    </submittedName>
</protein>
<dbReference type="EMBL" id="CP019698">
    <property type="protein sequence ID" value="AQS58731.1"/>
    <property type="molecule type" value="Genomic_DNA"/>
</dbReference>
<dbReference type="AlphaFoldDB" id="A0A1S6IVB5"/>
<dbReference type="OrthoDB" id="9785345at2"/>
<dbReference type="Gene3D" id="6.20.240.60">
    <property type="match status" value="1"/>
</dbReference>
<accession>A0A1S6IVB5</accession>
<sequence>MFNLKKSVAAMLILVILSISVVPLTGVKRQANLAKKQEQQQVAKVIEKEQKQNVHENEIKTEAIKERVKSQQSQVSRGNLNRHEVTLLAMVVEGEAADEPYQGKVAVAAVIMNRMEDQQFPDTLSGVVYEDWAFESVMNNQYKRPLSQESINAAQAALRGEDPTNGALYFWNPATAKSKWVWSRTVTHQIGRHVFAK</sequence>
<evidence type="ECO:0000313" key="3">
    <source>
        <dbReference type="Proteomes" id="UP000189464"/>
    </source>
</evidence>
<gene>
    <name evidence="2" type="ORF">B0537_06320</name>
</gene>
<keyword evidence="2" id="KW-0378">Hydrolase</keyword>
<dbReference type="Gene3D" id="1.10.10.2520">
    <property type="entry name" value="Cell wall hydrolase SleB, domain 1"/>
    <property type="match status" value="1"/>
</dbReference>
<dbReference type="Pfam" id="PF07486">
    <property type="entry name" value="Hydrolase_2"/>
    <property type="match status" value="1"/>
</dbReference>